<accession>A0A255GFM5</accession>
<gene>
    <name evidence="3" type="ORF">CGZ94_08730</name>
</gene>
<proteinExistence type="predicted"/>
<organism evidence="3 4">
    <name type="scientific">Enemella evansiae</name>
    <dbReference type="NCBI Taxonomy" id="2016499"/>
    <lineage>
        <taxon>Bacteria</taxon>
        <taxon>Bacillati</taxon>
        <taxon>Actinomycetota</taxon>
        <taxon>Actinomycetes</taxon>
        <taxon>Propionibacteriales</taxon>
        <taxon>Propionibacteriaceae</taxon>
        <taxon>Enemella</taxon>
    </lineage>
</organism>
<dbReference type="OrthoDB" id="3823476at2"/>
<dbReference type="AlphaFoldDB" id="A0A255GFM5"/>
<keyword evidence="4" id="KW-1185">Reference proteome</keyword>
<dbReference type="PANTHER" id="PTHR35908:SF1">
    <property type="entry name" value="CONSERVED PROTEIN"/>
    <property type="match status" value="1"/>
</dbReference>
<sequence length="137" mass="14524">MPALSAITFDCQDVATQSRFWSALLDRPIDEGASEFFAGIGVTHGEPTGSPGLLFLKVGSDREPAKNPVHLDLYDTDLEGAAARAKELGAEQVGAFDEFGIEWVTLRDPEGNLFDIGRPSRSGGGAGAGELIDETPF</sequence>
<evidence type="ECO:0000259" key="2">
    <source>
        <dbReference type="Pfam" id="PF18029"/>
    </source>
</evidence>
<dbReference type="InterPro" id="IPR041581">
    <property type="entry name" value="Glyoxalase_6"/>
</dbReference>
<evidence type="ECO:0000313" key="3">
    <source>
        <dbReference type="EMBL" id="OYO14647.1"/>
    </source>
</evidence>
<dbReference type="EMBL" id="NMVO01000012">
    <property type="protein sequence ID" value="OYO14647.1"/>
    <property type="molecule type" value="Genomic_DNA"/>
</dbReference>
<feature type="domain" description="Glyoxalase-like" evidence="2">
    <location>
        <begin position="7"/>
        <end position="116"/>
    </location>
</feature>
<dbReference type="RefSeq" id="WP_094405359.1">
    <property type="nucleotide sequence ID" value="NZ_NMVO01000012.1"/>
</dbReference>
<dbReference type="SUPFAM" id="SSF54593">
    <property type="entry name" value="Glyoxalase/Bleomycin resistance protein/Dihydroxybiphenyl dioxygenase"/>
    <property type="match status" value="1"/>
</dbReference>
<feature type="region of interest" description="Disordered" evidence="1">
    <location>
        <begin position="115"/>
        <end position="137"/>
    </location>
</feature>
<name>A0A255GFM5_9ACTN</name>
<dbReference type="Proteomes" id="UP000215896">
    <property type="component" value="Unassembled WGS sequence"/>
</dbReference>
<evidence type="ECO:0000256" key="1">
    <source>
        <dbReference type="SAM" id="MobiDB-lite"/>
    </source>
</evidence>
<evidence type="ECO:0000313" key="4">
    <source>
        <dbReference type="Proteomes" id="UP000215896"/>
    </source>
</evidence>
<dbReference type="PANTHER" id="PTHR35908">
    <property type="entry name" value="HYPOTHETICAL FUSION PROTEIN"/>
    <property type="match status" value="1"/>
</dbReference>
<dbReference type="Pfam" id="PF18029">
    <property type="entry name" value="Glyoxalase_6"/>
    <property type="match status" value="1"/>
</dbReference>
<comment type="caution">
    <text evidence="3">The sequence shown here is derived from an EMBL/GenBank/DDBJ whole genome shotgun (WGS) entry which is preliminary data.</text>
</comment>
<reference evidence="3 4" key="1">
    <citation type="submission" date="2017-07" db="EMBL/GenBank/DDBJ databases">
        <title>Draft whole genome sequences of clinical Proprionibacteriaceae strains.</title>
        <authorList>
            <person name="Bernier A.-M."/>
            <person name="Bernard K."/>
            <person name="Domingo M.-C."/>
        </authorList>
    </citation>
    <scope>NUCLEOTIDE SEQUENCE [LARGE SCALE GENOMIC DNA]</scope>
    <source>
        <strain evidence="3 4">NML 030167</strain>
    </source>
</reference>
<dbReference type="Gene3D" id="3.10.180.10">
    <property type="entry name" value="2,3-Dihydroxybiphenyl 1,2-Dioxygenase, domain 1"/>
    <property type="match status" value="1"/>
</dbReference>
<dbReference type="InterPro" id="IPR029068">
    <property type="entry name" value="Glyas_Bleomycin-R_OHBP_Dase"/>
</dbReference>
<protein>
    <recommendedName>
        <fullName evidence="2">Glyoxalase-like domain-containing protein</fullName>
    </recommendedName>
</protein>